<feature type="signal peptide" evidence="2">
    <location>
        <begin position="1"/>
        <end position="22"/>
    </location>
</feature>
<evidence type="ECO:0000256" key="2">
    <source>
        <dbReference type="SAM" id="SignalP"/>
    </source>
</evidence>
<accession>A0A1V9FXW8</accession>
<proteinExistence type="predicted"/>
<evidence type="ECO:0008006" key="5">
    <source>
        <dbReference type="Google" id="ProtNLM"/>
    </source>
</evidence>
<gene>
    <name evidence="3" type="ORF">A3860_25185</name>
</gene>
<feature type="chain" id="PRO_5012506372" description="Peptidase S74 domain-containing protein" evidence="2">
    <location>
        <begin position="23"/>
        <end position="263"/>
    </location>
</feature>
<feature type="coiled-coil region" evidence="1">
    <location>
        <begin position="211"/>
        <end position="262"/>
    </location>
</feature>
<keyword evidence="1" id="KW-0175">Coiled coil</keyword>
<evidence type="ECO:0000313" key="3">
    <source>
        <dbReference type="EMBL" id="OQP63187.1"/>
    </source>
</evidence>
<sequence length="263" mass="28256">MHKVFLIAAACVVALFISIAWKGTGNAGTTPNAPFSGITQTCLSTHIYNNCGTAGYVTFGFGATTGAGTSAADPLTIQQSNMSVGVNAANPQAKLQIIGGGSDNNTSSFLVNNSVNTEMFRILDNGNIGIGISAPQSKLGVNGTITAKKVKVTESGWPDYVFDKNYELPNLQQVEQYITRYHHLPGVESEEEVTKNGVDLGHNQANLLKKIEELTLYVIQQNKELAQLKSENKVLATQQSALEKQQKEIDALKEIITRLAAKN</sequence>
<dbReference type="Proteomes" id="UP000192796">
    <property type="component" value="Unassembled WGS sequence"/>
</dbReference>
<name>A0A1V9FXW8_9BACT</name>
<comment type="caution">
    <text evidence="3">The sequence shown here is derived from an EMBL/GenBank/DDBJ whole genome shotgun (WGS) entry which is preliminary data.</text>
</comment>
<dbReference type="OrthoDB" id="658938at2"/>
<dbReference type="STRING" id="1703345.A3860_25185"/>
<keyword evidence="4" id="KW-1185">Reference proteome</keyword>
<organism evidence="3 4">
    <name type="scientific">Niastella vici</name>
    <dbReference type="NCBI Taxonomy" id="1703345"/>
    <lineage>
        <taxon>Bacteria</taxon>
        <taxon>Pseudomonadati</taxon>
        <taxon>Bacteroidota</taxon>
        <taxon>Chitinophagia</taxon>
        <taxon>Chitinophagales</taxon>
        <taxon>Chitinophagaceae</taxon>
        <taxon>Niastella</taxon>
    </lineage>
</organism>
<protein>
    <recommendedName>
        <fullName evidence="5">Peptidase S74 domain-containing protein</fullName>
    </recommendedName>
</protein>
<reference evidence="3 4" key="1">
    <citation type="submission" date="2016-03" db="EMBL/GenBank/DDBJ databases">
        <title>Niastella vici sp. nov., isolated from farmland soil.</title>
        <authorList>
            <person name="Chen L."/>
            <person name="Wang D."/>
            <person name="Yang S."/>
            <person name="Wang G."/>
        </authorList>
    </citation>
    <scope>NUCLEOTIDE SEQUENCE [LARGE SCALE GENOMIC DNA]</scope>
    <source>
        <strain evidence="3 4">DJ57</strain>
    </source>
</reference>
<dbReference type="RefSeq" id="WP_081147910.1">
    <property type="nucleotide sequence ID" value="NZ_LVYD01000046.1"/>
</dbReference>
<evidence type="ECO:0000256" key="1">
    <source>
        <dbReference type="SAM" id="Coils"/>
    </source>
</evidence>
<dbReference type="EMBL" id="LVYD01000046">
    <property type="protein sequence ID" value="OQP63187.1"/>
    <property type="molecule type" value="Genomic_DNA"/>
</dbReference>
<evidence type="ECO:0000313" key="4">
    <source>
        <dbReference type="Proteomes" id="UP000192796"/>
    </source>
</evidence>
<dbReference type="AlphaFoldDB" id="A0A1V9FXW8"/>
<keyword evidence="2" id="KW-0732">Signal</keyword>